<sequence length="568" mass="62335">MSNRRATFELQVLVAKNWTVRNLYDDEETAKQAAEQDLKSGRVEGVRILRLWKRADGEHAEKQVFEKMGAVKPLRDVRITPVESAPMCREEAEFLGHDSLALMARLFRKYLDETCLTPTEVLHVWREYQRIWDTESIVMAGVDRVALVQTRGSEMLPKTRGEEIYRAIEGIGARARRADRRKNLPRRIGTRFGVVLRDEDAADPFDGTFAATVVLARDLAERRDWLGKLDRLGELLAAETDAEARAILDSVAAQVFMSRDVLIDALGPRHNLAAAIEALLPLLAGGAPGFDAAMPRRETFVAGLKAGALPLLRATLVERCLKMVAGPGELSRFDPTREDACFRTLANRLIGPSAVVEGEAAALALLERAGTFVVEGGVTGRKRALDWLLMALDGAARRIALLRCLDAPLTHEPEVRGAAFEALRRTVEGAALADLAPGQGDPLAPLAVAADLSRWLARRFPPKAAQPVCAHLDALSAEHLVTHRVIERIDHPELALADRATRLLGFLLSGTLTEGRATDLARSRIRDHLKRPDFVEAFAAGFADAAACERGLRELHAMMTRAGISANV</sequence>
<gene>
    <name evidence="1" type="ORF">KL86APRO_11193</name>
</gene>
<name>A0A212JJL1_9PROT</name>
<dbReference type="EMBL" id="FLUO01000001">
    <property type="protein sequence ID" value="SBV99622.1"/>
    <property type="molecule type" value="Genomic_DNA"/>
</dbReference>
<accession>A0A212JJL1</accession>
<proteinExistence type="predicted"/>
<dbReference type="AlphaFoldDB" id="A0A212JJL1"/>
<evidence type="ECO:0000313" key="1">
    <source>
        <dbReference type="EMBL" id="SBV99622.1"/>
    </source>
</evidence>
<protein>
    <submittedName>
        <fullName evidence="1">Uncharacterized protein</fullName>
    </submittedName>
</protein>
<reference evidence="1" key="1">
    <citation type="submission" date="2016-04" db="EMBL/GenBank/DDBJ databases">
        <authorList>
            <person name="Evans L.H."/>
            <person name="Alamgir A."/>
            <person name="Owens N."/>
            <person name="Weber N.D."/>
            <person name="Virtaneva K."/>
            <person name="Barbian K."/>
            <person name="Babar A."/>
            <person name="Rosenke K."/>
        </authorList>
    </citation>
    <scope>NUCLEOTIDE SEQUENCE</scope>
    <source>
        <strain evidence="1">86</strain>
    </source>
</reference>
<organism evidence="1">
    <name type="scientific">uncultured Alphaproteobacteria bacterium</name>
    <dbReference type="NCBI Taxonomy" id="91750"/>
    <lineage>
        <taxon>Bacteria</taxon>
        <taxon>Pseudomonadati</taxon>
        <taxon>Pseudomonadota</taxon>
        <taxon>Alphaproteobacteria</taxon>
        <taxon>environmental samples</taxon>
    </lineage>
</organism>